<evidence type="ECO:0000313" key="3">
    <source>
        <dbReference type="Proteomes" id="UP000799537"/>
    </source>
</evidence>
<keyword evidence="3" id="KW-1185">Reference proteome</keyword>
<reference evidence="2" key="1">
    <citation type="journal article" date="2020" name="Stud. Mycol.">
        <title>101 Dothideomycetes genomes: a test case for predicting lifestyles and emergence of pathogens.</title>
        <authorList>
            <person name="Haridas S."/>
            <person name="Albert R."/>
            <person name="Binder M."/>
            <person name="Bloem J."/>
            <person name="Labutti K."/>
            <person name="Salamov A."/>
            <person name="Andreopoulos B."/>
            <person name="Baker S."/>
            <person name="Barry K."/>
            <person name="Bills G."/>
            <person name="Bluhm B."/>
            <person name="Cannon C."/>
            <person name="Castanera R."/>
            <person name="Culley D."/>
            <person name="Daum C."/>
            <person name="Ezra D."/>
            <person name="Gonzalez J."/>
            <person name="Henrissat B."/>
            <person name="Kuo A."/>
            <person name="Liang C."/>
            <person name="Lipzen A."/>
            <person name="Lutzoni F."/>
            <person name="Magnuson J."/>
            <person name="Mondo S."/>
            <person name="Nolan M."/>
            <person name="Ohm R."/>
            <person name="Pangilinan J."/>
            <person name="Park H.-J."/>
            <person name="Ramirez L."/>
            <person name="Alfaro M."/>
            <person name="Sun H."/>
            <person name="Tritt A."/>
            <person name="Yoshinaga Y."/>
            <person name="Zwiers L.-H."/>
            <person name="Turgeon B."/>
            <person name="Goodwin S."/>
            <person name="Spatafora J."/>
            <person name="Crous P."/>
            <person name="Grigoriev I."/>
        </authorList>
    </citation>
    <scope>NUCLEOTIDE SEQUENCE</scope>
    <source>
        <strain evidence="2">ATCC 36951</strain>
    </source>
</reference>
<gene>
    <name evidence="2" type="ORF">M409DRAFT_57252</name>
</gene>
<name>A0A6A6CDM9_ZASCE</name>
<sequence>MRHTTGSGNVFQSSHHVSVDNPMNVVRSHTTQPSTSALAWIPLRLERSKSNLVGLSGDGGRGEVSARRRRKARGCGHAQQDSTESGEEREMGIAATMDERRNGREKIECRERPTGKCNSGNTISDDGLCHVHGCPYVGC</sequence>
<feature type="compositionally biased region" description="Basic and acidic residues" evidence="1">
    <location>
        <begin position="86"/>
        <end position="106"/>
    </location>
</feature>
<dbReference type="AlphaFoldDB" id="A0A6A6CDM9"/>
<evidence type="ECO:0000313" key="2">
    <source>
        <dbReference type="EMBL" id="KAF2163769.1"/>
    </source>
</evidence>
<organism evidence="2 3">
    <name type="scientific">Zasmidium cellare ATCC 36951</name>
    <dbReference type="NCBI Taxonomy" id="1080233"/>
    <lineage>
        <taxon>Eukaryota</taxon>
        <taxon>Fungi</taxon>
        <taxon>Dikarya</taxon>
        <taxon>Ascomycota</taxon>
        <taxon>Pezizomycotina</taxon>
        <taxon>Dothideomycetes</taxon>
        <taxon>Dothideomycetidae</taxon>
        <taxon>Mycosphaerellales</taxon>
        <taxon>Mycosphaerellaceae</taxon>
        <taxon>Zasmidium</taxon>
    </lineage>
</organism>
<feature type="region of interest" description="Disordered" evidence="1">
    <location>
        <begin position="51"/>
        <end position="106"/>
    </location>
</feature>
<protein>
    <submittedName>
        <fullName evidence="2">Uncharacterized protein</fullName>
    </submittedName>
</protein>
<dbReference type="RefSeq" id="XP_033664658.1">
    <property type="nucleotide sequence ID" value="XM_033813572.1"/>
</dbReference>
<dbReference type="GeneID" id="54566844"/>
<proteinExistence type="predicted"/>
<dbReference type="EMBL" id="ML993607">
    <property type="protein sequence ID" value="KAF2163769.1"/>
    <property type="molecule type" value="Genomic_DNA"/>
</dbReference>
<accession>A0A6A6CDM9</accession>
<evidence type="ECO:0000256" key="1">
    <source>
        <dbReference type="SAM" id="MobiDB-lite"/>
    </source>
</evidence>
<dbReference type="Proteomes" id="UP000799537">
    <property type="component" value="Unassembled WGS sequence"/>
</dbReference>